<dbReference type="Proteomes" id="UP001194468">
    <property type="component" value="Unassembled WGS sequence"/>
</dbReference>
<comment type="caution">
    <text evidence="2">The sequence shown here is derived from an EMBL/GenBank/DDBJ whole genome shotgun (WGS) entry which is preliminary data.</text>
</comment>
<gene>
    <name evidence="2" type="ORF">L210DRAFT_3643229</name>
</gene>
<accession>A0AAD4C125</accession>
<reference evidence="2" key="1">
    <citation type="submission" date="2019-10" db="EMBL/GenBank/DDBJ databases">
        <authorList>
            <consortium name="DOE Joint Genome Institute"/>
            <person name="Kuo A."/>
            <person name="Miyauchi S."/>
            <person name="Kiss E."/>
            <person name="Drula E."/>
            <person name="Kohler A."/>
            <person name="Sanchez-Garcia M."/>
            <person name="Andreopoulos B."/>
            <person name="Barry K.W."/>
            <person name="Bonito G."/>
            <person name="Buee M."/>
            <person name="Carver A."/>
            <person name="Chen C."/>
            <person name="Cichocki N."/>
            <person name="Clum A."/>
            <person name="Culley D."/>
            <person name="Crous P.W."/>
            <person name="Fauchery L."/>
            <person name="Girlanda M."/>
            <person name="Hayes R."/>
            <person name="Keri Z."/>
            <person name="LaButti K."/>
            <person name="Lipzen A."/>
            <person name="Lombard V."/>
            <person name="Magnuson J."/>
            <person name="Maillard F."/>
            <person name="Morin E."/>
            <person name="Murat C."/>
            <person name="Nolan M."/>
            <person name="Ohm R."/>
            <person name="Pangilinan J."/>
            <person name="Pereira M."/>
            <person name="Perotto S."/>
            <person name="Peter M."/>
            <person name="Riley R."/>
            <person name="Sitrit Y."/>
            <person name="Stielow B."/>
            <person name="Szollosi G."/>
            <person name="Zifcakova L."/>
            <person name="Stursova M."/>
            <person name="Spatafora J.W."/>
            <person name="Tedersoo L."/>
            <person name="Vaario L.-M."/>
            <person name="Yamada A."/>
            <person name="Yan M."/>
            <person name="Wang P."/>
            <person name="Xu J."/>
            <person name="Bruns T."/>
            <person name="Baldrian P."/>
            <person name="Vilgalys R."/>
            <person name="Henrissat B."/>
            <person name="Grigoriev I.V."/>
            <person name="Hibbett D."/>
            <person name="Nagy L.G."/>
            <person name="Martin F.M."/>
        </authorList>
    </citation>
    <scope>NUCLEOTIDE SEQUENCE</scope>
    <source>
        <strain evidence="2">BED1</strain>
    </source>
</reference>
<dbReference type="EMBL" id="WHUW01000006">
    <property type="protein sequence ID" value="KAF8445074.1"/>
    <property type="molecule type" value="Genomic_DNA"/>
</dbReference>
<name>A0AAD4C125_BOLED</name>
<keyword evidence="3" id="KW-1185">Reference proteome</keyword>
<organism evidence="2 3">
    <name type="scientific">Boletus edulis BED1</name>
    <dbReference type="NCBI Taxonomy" id="1328754"/>
    <lineage>
        <taxon>Eukaryota</taxon>
        <taxon>Fungi</taxon>
        <taxon>Dikarya</taxon>
        <taxon>Basidiomycota</taxon>
        <taxon>Agaricomycotina</taxon>
        <taxon>Agaricomycetes</taxon>
        <taxon>Agaricomycetidae</taxon>
        <taxon>Boletales</taxon>
        <taxon>Boletineae</taxon>
        <taxon>Boletaceae</taxon>
        <taxon>Boletoideae</taxon>
        <taxon>Boletus</taxon>
    </lineage>
</organism>
<evidence type="ECO:0000313" key="2">
    <source>
        <dbReference type="EMBL" id="KAF8445074.1"/>
    </source>
</evidence>
<protein>
    <submittedName>
        <fullName evidence="2">Uncharacterized protein</fullName>
    </submittedName>
</protein>
<reference evidence="2" key="2">
    <citation type="journal article" date="2020" name="Nat. Commun.">
        <title>Large-scale genome sequencing of mycorrhizal fungi provides insights into the early evolution of symbiotic traits.</title>
        <authorList>
            <person name="Miyauchi S."/>
            <person name="Kiss E."/>
            <person name="Kuo A."/>
            <person name="Drula E."/>
            <person name="Kohler A."/>
            <person name="Sanchez-Garcia M."/>
            <person name="Morin E."/>
            <person name="Andreopoulos B."/>
            <person name="Barry K.W."/>
            <person name="Bonito G."/>
            <person name="Buee M."/>
            <person name="Carver A."/>
            <person name="Chen C."/>
            <person name="Cichocki N."/>
            <person name="Clum A."/>
            <person name="Culley D."/>
            <person name="Crous P.W."/>
            <person name="Fauchery L."/>
            <person name="Girlanda M."/>
            <person name="Hayes R.D."/>
            <person name="Keri Z."/>
            <person name="LaButti K."/>
            <person name="Lipzen A."/>
            <person name="Lombard V."/>
            <person name="Magnuson J."/>
            <person name="Maillard F."/>
            <person name="Murat C."/>
            <person name="Nolan M."/>
            <person name="Ohm R.A."/>
            <person name="Pangilinan J."/>
            <person name="Pereira M.F."/>
            <person name="Perotto S."/>
            <person name="Peter M."/>
            <person name="Pfister S."/>
            <person name="Riley R."/>
            <person name="Sitrit Y."/>
            <person name="Stielow J.B."/>
            <person name="Szollosi G."/>
            <person name="Zifcakova L."/>
            <person name="Stursova M."/>
            <person name="Spatafora J.W."/>
            <person name="Tedersoo L."/>
            <person name="Vaario L.M."/>
            <person name="Yamada A."/>
            <person name="Yan M."/>
            <person name="Wang P."/>
            <person name="Xu J."/>
            <person name="Bruns T."/>
            <person name="Baldrian P."/>
            <person name="Vilgalys R."/>
            <person name="Dunand C."/>
            <person name="Henrissat B."/>
            <person name="Grigoriev I.V."/>
            <person name="Hibbett D."/>
            <person name="Nagy L.G."/>
            <person name="Martin F.M."/>
        </authorList>
    </citation>
    <scope>NUCLEOTIDE SEQUENCE</scope>
    <source>
        <strain evidence="2">BED1</strain>
    </source>
</reference>
<dbReference type="AlphaFoldDB" id="A0AAD4C125"/>
<evidence type="ECO:0000313" key="3">
    <source>
        <dbReference type="Proteomes" id="UP001194468"/>
    </source>
</evidence>
<feature type="region of interest" description="Disordered" evidence="1">
    <location>
        <begin position="201"/>
        <end position="220"/>
    </location>
</feature>
<proteinExistence type="predicted"/>
<sequence>MLDLVIFRKQDDQFTLYELYHSFSQPEEGTEGTDSHLKLAIEILNELSDEFFSRMAVLTNVIEEVGGHDKQWPRLSDINDHWPCSGLWLFIRVAIKSSIGRSPLGHSAYKAFISFFMCNLADHAVNTGISNILLHSMAAKILRRFGKFGSSVPGTVLHTCTSLSKTLDESWQMSQETRRSLARSRQASFPDIHEYISISLANHDHDPPHTPVFLPNNRSQ</sequence>
<evidence type="ECO:0000256" key="1">
    <source>
        <dbReference type="SAM" id="MobiDB-lite"/>
    </source>
</evidence>